<name>A0A0B1SSK8_OESDE</name>
<reference evidence="1 2" key="1">
    <citation type="submission" date="2014-03" db="EMBL/GenBank/DDBJ databases">
        <title>Draft genome of the hookworm Oesophagostomum dentatum.</title>
        <authorList>
            <person name="Mitreva M."/>
        </authorList>
    </citation>
    <scope>NUCLEOTIDE SEQUENCE [LARGE SCALE GENOMIC DNA]</scope>
    <source>
        <strain evidence="1 2">OD-Hann</strain>
    </source>
</reference>
<dbReference type="AlphaFoldDB" id="A0A0B1SSK8"/>
<dbReference type="OrthoDB" id="5862011at2759"/>
<organism evidence="1 2">
    <name type="scientific">Oesophagostomum dentatum</name>
    <name type="common">Nodular worm</name>
    <dbReference type="NCBI Taxonomy" id="61180"/>
    <lineage>
        <taxon>Eukaryota</taxon>
        <taxon>Metazoa</taxon>
        <taxon>Ecdysozoa</taxon>
        <taxon>Nematoda</taxon>
        <taxon>Chromadorea</taxon>
        <taxon>Rhabditida</taxon>
        <taxon>Rhabditina</taxon>
        <taxon>Rhabditomorpha</taxon>
        <taxon>Strongyloidea</taxon>
        <taxon>Strongylidae</taxon>
        <taxon>Oesophagostomum</taxon>
    </lineage>
</organism>
<dbReference type="Proteomes" id="UP000053660">
    <property type="component" value="Unassembled WGS sequence"/>
</dbReference>
<dbReference type="EMBL" id="KN556095">
    <property type="protein sequence ID" value="KHJ88293.1"/>
    <property type="molecule type" value="Genomic_DNA"/>
</dbReference>
<proteinExistence type="predicted"/>
<gene>
    <name evidence="1" type="ORF">OESDEN_11915</name>
</gene>
<evidence type="ECO:0000313" key="1">
    <source>
        <dbReference type="EMBL" id="KHJ88293.1"/>
    </source>
</evidence>
<accession>A0A0B1SSK8</accession>
<evidence type="ECO:0000313" key="2">
    <source>
        <dbReference type="Proteomes" id="UP000053660"/>
    </source>
</evidence>
<keyword evidence="2" id="KW-1185">Reference proteome</keyword>
<protein>
    <submittedName>
        <fullName evidence="1">Uncharacterized protein</fullName>
    </submittedName>
</protein>
<sequence>MPIHRIANITQENGGFLANKPAALRCEIKSAPSISISWRTAVTDEQIVQLQAETISMGAPCITSRGIIQLLLQWIEGKRKITSINLICLRGINMEEILCGINSANLQPLPVSPWKTIPQQGRYGDVYNSAIIRNVTGDVLAVVASERSCLLQAYHRRISPHPT</sequence>